<organism evidence="2">
    <name type="scientific">mine drainage metagenome</name>
    <dbReference type="NCBI Taxonomy" id="410659"/>
    <lineage>
        <taxon>unclassified sequences</taxon>
        <taxon>metagenomes</taxon>
        <taxon>ecological metagenomes</taxon>
    </lineage>
</organism>
<reference evidence="2" key="2">
    <citation type="journal article" date="2014" name="ISME J.">
        <title>Microbial stratification in low pH oxic and suboxic macroscopic growths along an acid mine drainage.</title>
        <authorList>
            <person name="Mendez-Garcia C."/>
            <person name="Mesa V."/>
            <person name="Sprenger R.R."/>
            <person name="Richter M."/>
            <person name="Diez M.S."/>
            <person name="Solano J."/>
            <person name="Bargiela R."/>
            <person name="Golyshina O.V."/>
            <person name="Manteca A."/>
            <person name="Ramos J.L."/>
            <person name="Gallego J.R."/>
            <person name="Llorente I."/>
            <person name="Martins Dos Santos V.A."/>
            <person name="Jensen O.N."/>
            <person name="Pelaez A.I."/>
            <person name="Sanchez J."/>
            <person name="Ferrer M."/>
        </authorList>
    </citation>
    <scope>NUCLEOTIDE SEQUENCE</scope>
</reference>
<sequence>PLEPVREYGYNYSLCEDRTIERAYRLRVCPTRRQQRVLGRLFGASRYVWNWALARRSQAYQTDKIKLNWVSLSREFTALEARLLVTGAS</sequence>
<dbReference type="Pfam" id="PF12323">
    <property type="entry name" value="HTH_OrfB_IS605"/>
    <property type="match status" value="1"/>
</dbReference>
<evidence type="ECO:0000259" key="1">
    <source>
        <dbReference type="Pfam" id="PF12323"/>
    </source>
</evidence>
<protein>
    <submittedName>
        <fullName evidence="2">Transposase-like protein b</fullName>
    </submittedName>
</protein>
<reference evidence="2" key="1">
    <citation type="submission" date="2013-08" db="EMBL/GenBank/DDBJ databases">
        <authorList>
            <person name="Mendez C."/>
            <person name="Richter M."/>
            <person name="Ferrer M."/>
            <person name="Sanchez J."/>
        </authorList>
    </citation>
    <scope>NUCLEOTIDE SEQUENCE</scope>
</reference>
<name>T0ZY62_9ZZZZ</name>
<proteinExistence type="predicted"/>
<comment type="caution">
    <text evidence="2">The sequence shown here is derived from an EMBL/GenBank/DDBJ whole genome shotgun (WGS) entry which is preliminary data.</text>
</comment>
<accession>T0ZY62</accession>
<dbReference type="InterPro" id="IPR021027">
    <property type="entry name" value="Transposase_put_HTH"/>
</dbReference>
<dbReference type="EMBL" id="AUZX01009066">
    <property type="protein sequence ID" value="EQD53161.1"/>
    <property type="molecule type" value="Genomic_DNA"/>
</dbReference>
<gene>
    <name evidence="2" type="ORF">B1A_12477</name>
</gene>
<feature type="domain" description="Transposase putative helix-turn-helix" evidence="1">
    <location>
        <begin position="21"/>
        <end position="63"/>
    </location>
</feature>
<evidence type="ECO:0000313" key="2">
    <source>
        <dbReference type="EMBL" id="EQD53161.1"/>
    </source>
</evidence>
<feature type="non-terminal residue" evidence="2">
    <location>
        <position position="89"/>
    </location>
</feature>
<feature type="non-terminal residue" evidence="2">
    <location>
        <position position="1"/>
    </location>
</feature>
<dbReference type="AlphaFoldDB" id="T0ZY62"/>